<comment type="caution">
    <text evidence="4">The sequence shown here is derived from an EMBL/GenBank/DDBJ whole genome shotgun (WGS) entry which is preliminary data.</text>
</comment>
<dbReference type="Pfam" id="PF13499">
    <property type="entry name" value="EF-hand_7"/>
    <property type="match status" value="1"/>
</dbReference>
<dbReference type="InterPro" id="IPR018247">
    <property type="entry name" value="EF_Hand_1_Ca_BS"/>
</dbReference>
<gene>
    <name evidence="4" type="ORF">KP509_04G031000</name>
</gene>
<dbReference type="PANTHER" id="PTHR23050">
    <property type="entry name" value="CALCIUM BINDING PROTEIN"/>
    <property type="match status" value="1"/>
</dbReference>
<dbReference type="Proteomes" id="UP000825935">
    <property type="component" value="Chromosome 4"/>
</dbReference>
<dbReference type="AlphaFoldDB" id="A0A8T2UZ45"/>
<dbReference type="EMBL" id="CM035409">
    <property type="protein sequence ID" value="KAH7438775.1"/>
    <property type="molecule type" value="Genomic_DNA"/>
</dbReference>
<evidence type="ECO:0000259" key="3">
    <source>
        <dbReference type="PROSITE" id="PS50222"/>
    </source>
</evidence>
<feature type="domain" description="EF-hand" evidence="3">
    <location>
        <begin position="208"/>
        <end position="243"/>
    </location>
</feature>
<evidence type="ECO:0000313" key="5">
    <source>
        <dbReference type="Proteomes" id="UP000825935"/>
    </source>
</evidence>
<keyword evidence="5" id="KW-1185">Reference proteome</keyword>
<dbReference type="CDD" id="cd00051">
    <property type="entry name" value="EFh"/>
    <property type="match status" value="1"/>
</dbReference>
<keyword evidence="1" id="KW-0677">Repeat</keyword>
<keyword evidence="2" id="KW-0106">Calcium</keyword>
<dbReference type="PROSITE" id="PS50222">
    <property type="entry name" value="EF_HAND_2"/>
    <property type="match status" value="3"/>
</dbReference>
<dbReference type="SMART" id="SM00054">
    <property type="entry name" value="EFh"/>
    <property type="match status" value="3"/>
</dbReference>
<evidence type="ECO:0000313" key="4">
    <source>
        <dbReference type="EMBL" id="KAH7438774.1"/>
    </source>
</evidence>
<dbReference type="GO" id="GO:0005509">
    <property type="term" value="F:calcium ion binding"/>
    <property type="evidence" value="ECO:0007669"/>
    <property type="project" value="InterPro"/>
</dbReference>
<accession>A0A8T2UZ45</accession>
<dbReference type="EMBL" id="CM035409">
    <property type="protein sequence ID" value="KAH7438774.1"/>
    <property type="molecule type" value="Genomic_DNA"/>
</dbReference>
<name>A0A8T2UZ45_CERRI</name>
<dbReference type="Pfam" id="PF13202">
    <property type="entry name" value="EF-hand_5"/>
    <property type="match status" value="1"/>
</dbReference>
<reference evidence="4" key="1">
    <citation type="submission" date="2021-08" db="EMBL/GenBank/DDBJ databases">
        <title>WGS assembly of Ceratopteris richardii.</title>
        <authorList>
            <person name="Marchant D.B."/>
            <person name="Chen G."/>
            <person name="Jenkins J."/>
            <person name="Shu S."/>
            <person name="Leebens-Mack J."/>
            <person name="Grimwood J."/>
            <person name="Schmutz J."/>
            <person name="Soltis P."/>
            <person name="Soltis D."/>
            <person name="Chen Z.-H."/>
        </authorList>
    </citation>
    <scope>NUCLEOTIDE SEQUENCE</scope>
    <source>
        <strain evidence="4">Whitten #5841</strain>
        <tissue evidence="4">Leaf</tissue>
    </source>
</reference>
<dbReference type="InterPro" id="IPR011992">
    <property type="entry name" value="EF-hand-dom_pair"/>
</dbReference>
<protein>
    <recommendedName>
        <fullName evidence="3">EF-hand domain-containing protein</fullName>
    </recommendedName>
</protein>
<evidence type="ECO:0000256" key="1">
    <source>
        <dbReference type="ARBA" id="ARBA00022737"/>
    </source>
</evidence>
<proteinExistence type="predicted"/>
<evidence type="ECO:0000256" key="2">
    <source>
        <dbReference type="ARBA" id="ARBA00022837"/>
    </source>
</evidence>
<dbReference type="SUPFAM" id="SSF47473">
    <property type="entry name" value="EF-hand"/>
    <property type="match status" value="1"/>
</dbReference>
<dbReference type="Gene3D" id="1.10.238.10">
    <property type="entry name" value="EF-hand"/>
    <property type="match status" value="2"/>
</dbReference>
<dbReference type="InterPro" id="IPR050145">
    <property type="entry name" value="Centrin_CML-like"/>
</dbReference>
<dbReference type="InterPro" id="IPR002048">
    <property type="entry name" value="EF_hand_dom"/>
</dbReference>
<feature type="domain" description="EF-hand" evidence="3">
    <location>
        <begin position="74"/>
        <end position="109"/>
    </location>
</feature>
<dbReference type="PROSITE" id="PS00018">
    <property type="entry name" value="EF_HAND_1"/>
    <property type="match status" value="3"/>
</dbReference>
<feature type="domain" description="EF-hand" evidence="3">
    <location>
        <begin position="170"/>
        <end position="205"/>
    </location>
</feature>
<dbReference type="OrthoDB" id="26525at2759"/>
<dbReference type="FunFam" id="1.10.238.10:FF:000001">
    <property type="entry name" value="Calmodulin 1"/>
    <property type="match status" value="1"/>
</dbReference>
<organism evidence="4 5">
    <name type="scientific">Ceratopteris richardii</name>
    <name type="common">Triangle waterfern</name>
    <dbReference type="NCBI Taxonomy" id="49495"/>
    <lineage>
        <taxon>Eukaryota</taxon>
        <taxon>Viridiplantae</taxon>
        <taxon>Streptophyta</taxon>
        <taxon>Embryophyta</taxon>
        <taxon>Tracheophyta</taxon>
        <taxon>Polypodiopsida</taxon>
        <taxon>Polypodiidae</taxon>
        <taxon>Polypodiales</taxon>
        <taxon>Pteridineae</taxon>
        <taxon>Pteridaceae</taxon>
        <taxon>Parkerioideae</taxon>
        <taxon>Ceratopteris</taxon>
    </lineage>
</organism>
<sequence length="245" mass="27255">MSFPLADAEFYELADFSWFYGSSAFARSWSANALEAVDDDGMMASGRSNPRHKLDAVTYRRQNGIEIKVAQQCSSMKWLLKVFETFDENKDGVISVDELKRSFERLGFESSNVHCLLRYTAPSNGSQKGHVSQEDFLLLYHGAACNQCASNLANIKNDNNGIINSEDDNADEELLWDAFNVFDKDGDGFITPSELQSVLCSLGFGAAQEIDACIEMIKGHDQDGDGQVNFAEFKDMLNSVAPMFF</sequence>